<dbReference type="Proteomes" id="UP000790377">
    <property type="component" value="Unassembled WGS sequence"/>
</dbReference>
<protein>
    <submittedName>
        <fullName evidence="1">Ribosome biogenesis protein YTM1</fullName>
    </submittedName>
</protein>
<keyword evidence="2" id="KW-1185">Reference proteome</keyword>
<gene>
    <name evidence="1" type="ORF">BJ138DRAFT_1128014</name>
</gene>
<accession>A0ACB8A6X6</accession>
<evidence type="ECO:0000313" key="2">
    <source>
        <dbReference type="Proteomes" id="UP000790377"/>
    </source>
</evidence>
<proteinExistence type="predicted"/>
<dbReference type="EMBL" id="MU267786">
    <property type="protein sequence ID" value="KAH7908982.1"/>
    <property type="molecule type" value="Genomic_DNA"/>
</dbReference>
<sequence length="487" mass="52093">MATHPVIFTTKTPYALPSQKFLIPIQWKRYQLSQLINKALSLPNPIPFDFLVRGSDILRGSLGEWTTANGVGEEDTLEIEYFESILPPQRMSTLPHEDWVSSISSQIPQHLLTASYDGHIRLFDYSQAVVADIPTHAAAITSICSIPPVSSPNSSESDLDSEDRQTFTIASASHDLTARLTKISLPLSSHSQKATFQSLATLHLHTLPLSSITADSTGTHLLTASWDGLVGFWDTQVPDQDDGIPASLLGNGEDASSQPKKKRRVAADITGETKLRRKAPLTVFKSHTNRVSKALFGAENGSGNGKAYSCGFDSTVRTWDVEMGVCVDTITASKKPFLDLALTPDARTALAASTDRTVTIYDLRASSLTTSAGALQHPTTVSCIALPTSAHAPSPSATAKAANLDADPGIANHDATISQNQFVTGAYDGIARVWDLRSMRAAVAVCRVWEGKKKILSVDWARGGAGSGTNGMVSVGGEGGVEIWRVG</sequence>
<evidence type="ECO:0000313" key="1">
    <source>
        <dbReference type="EMBL" id="KAH7908982.1"/>
    </source>
</evidence>
<comment type="caution">
    <text evidence="1">The sequence shown here is derived from an EMBL/GenBank/DDBJ whole genome shotgun (WGS) entry which is preliminary data.</text>
</comment>
<reference evidence="1" key="1">
    <citation type="journal article" date="2021" name="New Phytol.">
        <title>Evolutionary innovations through gain and loss of genes in the ectomycorrhizal Boletales.</title>
        <authorList>
            <person name="Wu G."/>
            <person name="Miyauchi S."/>
            <person name="Morin E."/>
            <person name="Kuo A."/>
            <person name="Drula E."/>
            <person name="Varga T."/>
            <person name="Kohler A."/>
            <person name="Feng B."/>
            <person name="Cao Y."/>
            <person name="Lipzen A."/>
            <person name="Daum C."/>
            <person name="Hundley H."/>
            <person name="Pangilinan J."/>
            <person name="Johnson J."/>
            <person name="Barry K."/>
            <person name="LaButti K."/>
            <person name="Ng V."/>
            <person name="Ahrendt S."/>
            <person name="Min B."/>
            <person name="Choi I.G."/>
            <person name="Park H."/>
            <person name="Plett J.M."/>
            <person name="Magnuson J."/>
            <person name="Spatafora J.W."/>
            <person name="Nagy L.G."/>
            <person name="Henrissat B."/>
            <person name="Grigoriev I.V."/>
            <person name="Yang Z.L."/>
            <person name="Xu J."/>
            <person name="Martin F.M."/>
        </authorList>
    </citation>
    <scope>NUCLEOTIDE SEQUENCE</scope>
    <source>
        <strain evidence="1">ATCC 28755</strain>
    </source>
</reference>
<name>A0ACB8A6X6_9AGAM</name>
<organism evidence="1 2">
    <name type="scientific">Hygrophoropsis aurantiaca</name>
    <dbReference type="NCBI Taxonomy" id="72124"/>
    <lineage>
        <taxon>Eukaryota</taxon>
        <taxon>Fungi</taxon>
        <taxon>Dikarya</taxon>
        <taxon>Basidiomycota</taxon>
        <taxon>Agaricomycotina</taxon>
        <taxon>Agaricomycetes</taxon>
        <taxon>Agaricomycetidae</taxon>
        <taxon>Boletales</taxon>
        <taxon>Coniophorineae</taxon>
        <taxon>Hygrophoropsidaceae</taxon>
        <taxon>Hygrophoropsis</taxon>
    </lineage>
</organism>